<sequence length="108" mass="12512">MNREKITTALRGIYMGRHFTGLIDSSQQNFTMPIRPYGRSRMAAKLKGISRLKKSEKHDDEYPDELWKFMSPSEKAKFLVADVFSRSSKDSSAIQPGEHKQKEHDNEH</sequence>
<evidence type="ECO:0000313" key="3">
    <source>
        <dbReference type="Proteomes" id="UP001058317"/>
    </source>
</evidence>
<dbReference type="Proteomes" id="UP001058317">
    <property type="component" value="Chromosome"/>
</dbReference>
<feature type="compositionally biased region" description="Basic and acidic residues" evidence="1">
    <location>
        <begin position="97"/>
        <end position="108"/>
    </location>
</feature>
<organism evidence="2 3">
    <name type="scientific">Citrobacter braakii</name>
    <dbReference type="NCBI Taxonomy" id="57706"/>
    <lineage>
        <taxon>Bacteria</taxon>
        <taxon>Pseudomonadati</taxon>
        <taxon>Pseudomonadota</taxon>
        <taxon>Gammaproteobacteria</taxon>
        <taxon>Enterobacterales</taxon>
        <taxon>Enterobacteriaceae</taxon>
        <taxon>Citrobacter</taxon>
        <taxon>Citrobacter freundii complex</taxon>
    </lineage>
</organism>
<name>A0AAD1P467_CITBR</name>
<reference evidence="2" key="1">
    <citation type="submission" date="2022-07" db="EMBL/GenBank/DDBJ databases">
        <title>Complete genome sequence of carbapenem-resistant Citrobacter spp. in Japan.</title>
        <authorList>
            <person name="Maehana S."/>
            <person name="Suzuki M."/>
            <person name="Kitasato H."/>
        </authorList>
    </citation>
    <scope>NUCLEOTIDE SEQUENCE</scope>
    <source>
        <strain evidence="2">KAM621</strain>
    </source>
</reference>
<evidence type="ECO:0000256" key="1">
    <source>
        <dbReference type="SAM" id="MobiDB-lite"/>
    </source>
</evidence>
<dbReference type="AlphaFoldDB" id="A0AAD1P467"/>
<accession>A0AAD1P467</accession>
<dbReference type="RefSeq" id="WP_223227020.1">
    <property type="nucleotide sequence ID" value="NZ_AP026382.1"/>
</dbReference>
<protein>
    <submittedName>
        <fullName evidence="2">Uncharacterized protein</fullName>
    </submittedName>
</protein>
<dbReference type="EMBL" id="AP026382">
    <property type="protein sequence ID" value="BDN99381.1"/>
    <property type="molecule type" value="Genomic_DNA"/>
</dbReference>
<gene>
    <name evidence="2" type="ORF">KAM621c_44860</name>
</gene>
<evidence type="ECO:0000313" key="2">
    <source>
        <dbReference type="EMBL" id="BDN99381.1"/>
    </source>
</evidence>
<feature type="region of interest" description="Disordered" evidence="1">
    <location>
        <begin position="87"/>
        <end position="108"/>
    </location>
</feature>
<proteinExistence type="predicted"/>